<name>A0A8R2NN02_ACYPI</name>
<dbReference type="OrthoDB" id="415597at2759"/>
<evidence type="ECO:0000313" key="3">
    <source>
        <dbReference type="Proteomes" id="UP000007819"/>
    </source>
</evidence>
<reference evidence="3" key="1">
    <citation type="submission" date="2010-06" db="EMBL/GenBank/DDBJ databases">
        <authorList>
            <person name="Jiang H."/>
            <person name="Abraham K."/>
            <person name="Ali S."/>
            <person name="Alsbrooks S.L."/>
            <person name="Anim B.N."/>
            <person name="Anosike U.S."/>
            <person name="Attaway T."/>
            <person name="Bandaranaike D.P."/>
            <person name="Battles P.K."/>
            <person name="Bell S.N."/>
            <person name="Bell A.V."/>
            <person name="Beltran B."/>
            <person name="Bickham C."/>
            <person name="Bustamante Y."/>
            <person name="Caleb T."/>
            <person name="Canada A."/>
            <person name="Cardenas V."/>
            <person name="Carter K."/>
            <person name="Chacko J."/>
            <person name="Chandrabose M.N."/>
            <person name="Chavez D."/>
            <person name="Chavez A."/>
            <person name="Chen L."/>
            <person name="Chu H.-S."/>
            <person name="Claassen K.J."/>
            <person name="Cockrell R."/>
            <person name="Collins M."/>
            <person name="Cooper J.A."/>
            <person name="Cree A."/>
            <person name="Curry S.M."/>
            <person name="Da Y."/>
            <person name="Dao M.D."/>
            <person name="Das B."/>
            <person name="Davila M.-L."/>
            <person name="Davy-Carroll L."/>
            <person name="Denson S."/>
            <person name="Dinh H."/>
            <person name="Ebong V.E."/>
            <person name="Edwards J.R."/>
            <person name="Egan A."/>
            <person name="El-Daye J."/>
            <person name="Escobedo L."/>
            <person name="Fernandez S."/>
            <person name="Fernando P.R."/>
            <person name="Flagg N."/>
            <person name="Forbes L.D."/>
            <person name="Fowler R.G."/>
            <person name="Fu Q."/>
            <person name="Gabisi R.A."/>
            <person name="Ganer J."/>
            <person name="Garbino Pronczuk A."/>
            <person name="Garcia R.M."/>
            <person name="Garner T."/>
            <person name="Garrett T.E."/>
            <person name="Gonzalez D.A."/>
            <person name="Hamid H."/>
            <person name="Hawkins E.S."/>
            <person name="Hirani K."/>
            <person name="Hogues M.E."/>
            <person name="Hollins B."/>
            <person name="Hsiao C.-H."/>
            <person name="Jabil R."/>
            <person name="James M.L."/>
            <person name="Jhangiani S.N."/>
            <person name="Johnson B."/>
            <person name="Johnson Q."/>
            <person name="Joshi V."/>
            <person name="Kalu J.B."/>
            <person name="Kam C."/>
            <person name="Kashfia A."/>
            <person name="Keebler J."/>
            <person name="Kisamo H."/>
            <person name="Kovar C.L."/>
            <person name="Lago L.A."/>
            <person name="Lai C.-Y."/>
            <person name="Laidlaw J."/>
            <person name="Lara F."/>
            <person name="Le T.-K."/>
            <person name="Lee S.L."/>
            <person name="Legall F.H."/>
            <person name="Lemon S.J."/>
            <person name="Lewis L.R."/>
            <person name="Li B."/>
            <person name="Liu Y."/>
            <person name="Liu Y.-S."/>
            <person name="Lopez J."/>
            <person name="Lozado R.J."/>
            <person name="Lu J."/>
            <person name="Madu R.C."/>
            <person name="Maheshwari M."/>
            <person name="Maheshwari R."/>
            <person name="Malloy K."/>
            <person name="Martinez E."/>
            <person name="Mathew T."/>
            <person name="Mercado I.C."/>
            <person name="Mercado C."/>
            <person name="Meyer B."/>
            <person name="Montgomery K."/>
            <person name="Morgan M.B."/>
            <person name="Munidasa M."/>
            <person name="Nazareth L.V."/>
            <person name="Nelson J."/>
            <person name="Ng B.M."/>
            <person name="Nguyen N.B."/>
            <person name="Nguyen P.Q."/>
            <person name="Nguyen T."/>
            <person name="Obregon M."/>
            <person name="Okwuonu G.O."/>
            <person name="Onwere C.G."/>
            <person name="Orozco G."/>
            <person name="Parra A."/>
            <person name="Patel S."/>
            <person name="Patil S."/>
            <person name="Perez A."/>
            <person name="Perez Y."/>
            <person name="Pham C."/>
            <person name="Primus E.L."/>
            <person name="Pu L.-L."/>
            <person name="Puazo M."/>
            <person name="Qin X."/>
            <person name="Quiroz J.B."/>
            <person name="Reese J."/>
            <person name="Richards S."/>
            <person name="Rives C.M."/>
            <person name="Robberts R."/>
            <person name="Ruiz S.J."/>
            <person name="Ruiz M.J."/>
            <person name="Santibanez J."/>
            <person name="Schneider B.W."/>
            <person name="Sisson I."/>
            <person name="Smith M."/>
            <person name="Sodergren E."/>
            <person name="Song X.-Z."/>
            <person name="Song B.B."/>
            <person name="Summersgill H."/>
            <person name="Thelus R."/>
            <person name="Thornton R.D."/>
            <person name="Trejos Z.Y."/>
            <person name="Usmani K."/>
            <person name="Vattathil S."/>
            <person name="Villasana D."/>
            <person name="Walker D.L."/>
            <person name="Wang S."/>
            <person name="Wang K."/>
            <person name="White C.S."/>
            <person name="Williams A.C."/>
            <person name="Williamson J."/>
            <person name="Wilson K."/>
            <person name="Woghiren I.O."/>
            <person name="Woodworth J.R."/>
            <person name="Worley K.C."/>
            <person name="Wright R.A."/>
            <person name="Wu W."/>
            <person name="Young L."/>
            <person name="Zhang L."/>
            <person name="Zhang J."/>
            <person name="Zhu Y."/>
            <person name="Muzny D.M."/>
            <person name="Weinstock G."/>
            <person name="Gibbs R.A."/>
        </authorList>
    </citation>
    <scope>NUCLEOTIDE SEQUENCE [LARGE SCALE GENOMIC DNA]</scope>
    <source>
        <strain evidence="3">LSR1</strain>
    </source>
</reference>
<dbReference type="EnsemblMetazoa" id="XM_029486422.1">
    <property type="protein sequence ID" value="XP_029342282.1"/>
    <property type="gene ID" value="LOC100575424"/>
</dbReference>
<keyword evidence="3" id="KW-1185">Reference proteome</keyword>
<evidence type="ECO:0000256" key="1">
    <source>
        <dbReference type="SAM" id="MobiDB-lite"/>
    </source>
</evidence>
<proteinExistence type="predicted"/>
<dbReference type="Proteomes" id="UP000007819">
    <property type="component" value="Chromosome A1"/>
</dbReference>
<dbReference type="KEGG" id="api:100575424"/>
<dbReference type="InterPro" id="IPR052614">
    <property type="entry name" value="CFAP65"/>
</dbReference>
<dbReference type="RefSeq" id="XP_029342282.1">
    <property type="nucleotide sequence ID" value="XM_029486422.1"/>
</dbReference>
<feature type="region of interest" description="Disordered" evidence="1">
    <location>
        <begin position="263"/>
        <end position="282"/>
    </location>
</feature>
<evidence type="ECO:0000313" key="2">
    <source>
        <dbReference type="EnsemblMetazoa" id="XP_029342282.1"/>
    </source>
</evidence>
<sequence length="628" mass="71198">MSISITVTGHSSENPFTGWKSTCKLKNSVIVMPPTVPASKPTFATLLIKRIVRVPTTFELRPPNKSMFLAKPMMGMINSDYQIVVFQLMKTSNKESLFAEQWSIVFDGFKNNSVTIDIYASAEFGCLTIGERNRVEVPNDVQVGCEMRDECVPIVNTTRHWLRYCIDVSGEHHSVNNELMEFPTTKRRYSWGSLVEQEIVDEENGVESEIDVGSENDDGSEIDVGSENDDGSEIDVGSENDAGPENHAAPEKHVGPENYARSEYAEPEGEDGHEDDDEGSSTVTNRSYAMYSITSSMASPTKFGRQSSMWRAGLEKTTPWPFVFEFDSVVGELGPNERRNLGLSFRPMANLTYTADATCYLTCDRDDYPKIVNALPVTINGTGCRTQFQITPENCYLNNMIVNVKRTQRFIIENKNRSYANIKFVITPASSMIWPTPTCKINPQTFRFTPQQNQCKMDLSMYPTELGFQTFFVNIQLDPKVESYPENENTITVSMNVITCALQILRISNDSIPYFGRLTLNKLFHCLKINNELGEVYKKNISPLIWTIPVISESSTFDIQLYNYSKVPISWEIKYNECIKCTSENKHNNNNNHKNCITISNKCVHYKSIRITPTVNLKVIQNKFLCNY</sequence>
<organism evidence="2 3">
    <name type="scientific">Acyrthosiphon pisum</name>
    <name type="common">Pea aphid</name>
    <dbReference type="NCBI Taxonomy" id="7029"/>
    <lineage>
        <taxon>Eukaryota</taxon>
        <taxon>Metazoa</taxon>
        <taxon>Ecdysozoa</taxon>
        <taxon>Arthropoda</taxon>
        <taxon>Hexapoda</taxon>
        <taxon>Insecta</taxon>
        <taxon>Pterygota</taxon>
        <taxon>Neoptera</taxon>
        <taxon>Paraneoptera</taxon>
        <taxon>Hemiptera</taxon>
        <taxon>Sternorrhyncha</taxon>
        <taxon>Aphidomorpha</taxon>
        <taxon>Aphidoidea</taxon>
        <taxon>Aphididae</taxon>
        <taxon>Macrosiphini</taxon>
        <taxon>Acyrthosiphon</taxon>
    </lineage>
</organism>
<accession>A0A8R2NN02</accession>
<feature type="region of interest" description="Disordered" evidence="1">
    <location>
        <begin position="200"/>
        <end position="258"/>
    </location>
</feature>
<feature type="compositionally biased region" description="Acidic residues" evidence="1">
    <location>
        <begin position="200"/>
        <end position="238"/>
    </location>
</feature>
<dbReference type="PANTHER" id="PTHR46127:SF1">
    <property type="entry name" value="CILIA- AND FLAGELLA-ASSOCIATED PROTEIN 65"/>
    <property type="match status" value="1"/>
</dbReference>
<dbReference type="GeneID" id="100575424"/>
<reference evidence="2" key="2">
    <citation type="submission" date="2022-06" db="UniProtKB">
        <authorList>
            <consortium name="EnsemblMetazoa"/>
        </authorList>
    </citation>
    <scope>IDENTIFICATION</scope>
</reference>
<protein>
    <submittedName>
        <fullName evidence="2">Uncharacterized protein</fullName>
    </submittedName>
</protein>
<feature type="compositionally biased region" description="Acidic residues" evidence="1">
    <location>
        <begin position="265"/>
        <end position="279"/>
    </location>
</feature>
<dbReference type="PANTHER" id="PTHR46127">
    <property type="entry name" value="CILIA- AND FLAGELLA-ASSOCIATED PROTEIN 65"/>
    <property type="match status" value="1"/>
</dbReference>
<dbReference type="AlphaFoldDB" id="A0A8R2NN02"/>